<feature type="region of interest" description="Disordered" evidence="5">
    <location>
        <begin position="200"/>
        <end position="236"/>
    </location>
</feature>
<dbReference type="RefSeq" id="WP_330797623.1">
    <property type="nucleotide sequence ID" value="NZ_JAZEWV010000019.1"/>
</dbReference>
<organism evidence="7 8">
    <name type="scientific">Actinacidiphila polyblastidii</name>
    <dbReference type="NCBI Taxonomy" id="3110430"/>
    <lineage>
        <taxon>Bacteria</taxon>
        <taxon>Bacillati</taxon>
        <taxon>Actinomycetota</taxon>
        <taxon>Actinomycetes</taxon>
        <taxon>Kitasatosporales</taxon>
        <taxon>Streptomycetaceae</taxon>
        <taxon>Actinacidiphila</taxon>
    </lineage>
</organism>
<dbReference type="InterPro" id="IPR025996">
    <property type="entry name" value="MT1864/Rv1816-like_C"/>
</dbReference>
<dbReference type="PROSITE" id="PS50977">
    <property type="entry name" value="HTH_TETR_2"/>
    <property type="match status" value="1"/>
</dbReference>
<evidence type="ECO:0000256" key="5">
    <source>
        <dbReference type="SAM" id="MobiDB-lite"/>
    </source>
</evidence>
<keyword evidence="1" id="KW-0805">Transcription regulation</keyword>
<comment type="caution">
    <text evidence="7">The sequence shown here is derived from an EMBL/GenBank/DDBJ whole genome shotgun (WGS) entry which is preliminary data.</text>
</comment>
<dbReference type="Proteomes" id="UP001344658">
    <property type="component" value="Unassembled WGS sequence"/>
</dbReference>
<dbReference type="InterPro" id="IPR009057">
    <property type="entry name" value="Homeodomain-like_sf"/>
</dbReference>
<feature type="DNA-binding region" description="H-T-H motif" evidence="4">
    <location>
        <begin position="31"/>
        <end position="50"/>
    </location>
</feature>
<reference evidence="7 8" key="1">
    <citation type="submission" date="2023-12" db="EMBL/GenBank/DDBJ databases">
        <title>Streptomyces sp. V4-01.</title>
        <authorList>
            <person name="Somphong A."/>
            <person name="Phongsopitanun W."/>
        </authorList>
    </citation>
    <scope>NUCLEOTIDE SEQUENCE [LARGE SCALE GENOMIC DNA]</scope>
    <source>
        <strain evidence="7 8">V4-01</strain>
    </source>
</reference>
<dbReference type="Gene3D" id="1.10.357.10">
    <property type="entry name" value="Tetracycline Repressor, domain 2"/>
    <property type="match status" value="1"/>
</dbReference>
<feature type="domain" description="HTH tetR-type" evidence="6">
    <location>
        <begin position="8"/>
        <end position="68"/>
    </location>
</feature>
<dbReference type="SUPFAM" id="SSF46689">
    <property type="entry name" value="Homeodomain-like"/>
    <property type="match status" value="1"/>
</dbReference>
<dbReference type="SUPFAM" id="SSF48498">
    <property type="entry name" value="Tetracyclin repressor-like, C-terminal domain"/>
    <property type="match status" value="1"/>
</dbReference>
<feature type="compositionally biased region" description="Low complexity" evidence="5">
    <location>
        <begin position="215"/>
        <end position="230"/>
    </location>
</feature>
<dbReference type="PANTHER" id="PTHR30055:SF209">
    <property type="entry name" value="POSSIBLE TRANSCRIPTIONAL REGULATORY PROTEIN (PROBABLY TETR-FAMILY)"/>
    <property type="match status" value="1"/>
</dbReference>
<evidence type="ECO:0000256" key="3">
    <source>
        <dbReference type="ARBA" id="ARBA00023163"/>
    </source>
</evidence>
<keyword evidence="3" id="KW-0804">Transcription</keyword>
<dbReference type="InterPro" id="IPR036271">
    <property type="entry name" value="Tet_transcr_reg_TetR-rel_C_sf"/>
</dbReference>
<keyword evidence="8" id="KW-1185">Reference proteome</keyword>
<evidence type="ECO:0000313" key="8">
    <source>
        <dbReference type="Proteomes" id="UP001344658"/>
    </source>
</evidence>
<evidence type="ECO:0000256" key="1">
    <source>
        <dbReference type="ARBA" id="ARBA00023015"/>
    </source>
</evidence>
<keyword evidence="2 4" id="KW-0238">DNA-binding</keyword>
<evidence type="ECO:0000256" key="4">
    <source>
        <dbReference type="PROSITE-ProRule" id="PRU00335"/>
    </source>
</evidence>
<proteinExistence type="predicted"/>
<dbReference type="InterPro" id="IPR001647">
    <property type="entry name" value="HTH_TetR"/>
</dbReference>
<protein>
    <submittedName>
        <fullName evidence="7">TetR/AcrR family transcriptional regulator</fullName>
    </submittedName>
</protein>
<dbReference type="Pfam" id="PF13305">
    <property type="entry name" value="TetR_C_33"/>
    <property type="match status" value="1"/>
</dbReference>
<name>A0ABU7PHS3_9ACTN</name>
<evidence type="ECO:0000313" key="7">
    <source>
        <dbReference type="EMBL" id="MEE4544627.1"/>
    </source>
</evidence>
<dbReference type="EMBL" id="JAZEWV010000019">
    <property type="protein sequence ID" value="MEE4544627.1"/>
    <property type="molecule type" value="Genomic_DNA"/>
</dbReference>
<evidence type="ECO:0000256" key="2">
    <source>
        <dbReference type="ARBA" id="ARBA00023125"/>
    </source>
</evidence>
<dbReference type="InterPro" id="IPR050109">
    <property type="entry name" value="HTH-type_TetR-like_transc_reg"/>
</dbReference>
<dbReference type="PANTHER" id="PTHR30055">
    <property type="entry name" value="HTH-TYPE TRANSCRIPTIONAL REGULATOR RUTR"/>
    <property type="match status" value="1"/>
</dbReference>
<gene>
    <name evidence="7" type="ORF">V2S66_21940</name>
</gene>
<accession>A0ABU7PHS3</accession>
<dbReference type="Pfam" id="PF00440">
    <property type="entry name" value="TetR_N"/>
    <property type="match status" value="1"/>
</dbReference>
<evidence type="ECO:0000259" key="6">
    <source>
        <dbReference type="PROSITE" id="PS50977"/>
    </source>
</evidence>
<sequence length="236" mass="25278">MSPRQIDPELSAHLIEAAAKLLAEEGPKALSTRRLAAAVGTSTMAVYTRFGGKEDLVRAMVGEGFRLLNQRMTEVGETADCVEDVVALGWAYRRNAQEHRHLYGVMFGGSQLGGFALTDDDRQHGRYTLSILVRAIERCMVGGRFRPGDSQLVAHQMWIALHGLVALELGGYLIDPYNADVCFEAQVCGLLVGAGEDPGEAAMTMKRARERRSDPPGAEGAGPAAPAAEEPGPDGS</sequence>
<dbReference type="PRINTS" id="PR00455">
    <property type="entry name" value="HTHTETR"/>
</dbReference>